<evidence type="ECO:0000313" key="3">
    <source>
        <dbReference type="Proteomes" id="UP001189429"/>
    </source>
</evidence>
<dbReference type="InterPro" id="IPR036259">
    <property type="entry name" value="MFS_trans_sf"/>
</dbReference>
<keyword evidence="1" id="KW-0472">Membrane</keyword>
<dbReference type="EMBL" id="CAUYUJ010006791">
    <property type="protein sequence ID" value="CAK0818699.1"/>
    <property type="molecule type" value="Genomic_DNA"/>
</dbReference>
<comment type="caution">
    <text evidence="2">The sequence shown here is derived from an EMBL/GenBank/DDBJ whole genome shotgun (WGS) entry which is preliminary data.</text>
</comment>
<keyword evidence="1" id="KW-1133">Transmembrane helix</keyword>
<reference evidence="2" key="1">
    <citation type="submission" date="2023-10" db="EMBL/GenBank/DDBJ databases">
        <authorList>
            <person name="Chen Y."/>
            <person name="Shah S."/>
            <person name="Dougan E. K."/>
            <person name="Thang M."/>
            <person name="Chan C."/>
        </authorList>
    </citation>
    <scope>NUCLEOTIDE SEQUENCE [LARGE SCALE GENOMIC DNA]</scope>
</reference>
<keyword evidence="3" id="KW-1185">Reference proteome</keyword>
<evidence type="ECO:0008006" key="4">
    <source>
        <dbReference type="Google" id="ProtNLM"/>
    </source>
</evidence>
<accession>A0ABN9RIR7</accession>
<evidence type="ECO:0000313" key="2">
    <source>
        <dbReference type="EMBL" id="CAK0818699.1"/>
    </source>
</evidence>
<gene>
    <name evidence="2" type="ORF">PCOR1329_LOCUS20872</name>
</gene>
<proteinExistence type="predicted"/>
<feature type="transmembrane region" description="Helical" evidence="1">
    <location>
        <begin position="21"/>
        <end position="46"/>
    </location>
</feature>
<feature type="transmembrane region" description="Helical" evidence="1">
    <location>
        <begin position="101"/>
        <end position="122"/>
    </location>
</feature>
<evidence type="ECO:0000256" key="1">
    <source>
        <dbReference type="SAM" id="Phobius"/>
    </source>
</evidence>
<dbReference type="Proteomes" id="UP001189429">
    <property type="component" value="Unassembled WGS sequence"/>
</dbReference>
<sequence>MAGSMQASLDGAEAASQKPPFMVAFVCLGVQFLYLCSYSVVLPISSRLTKHIFHEDDEASAEASGLMVKFLSGLLIGVQHVAFGVAIYLARYKFLHRERCIITVSMMVSIVGSIMFAVGATLDADKEFAFAVILVARMVQGAGAADDSQSEHAAVRVGVSPGPRRVGA</sequence>
<organism evidence="2 3">
    <name type="scientific">Prorocentrum cordatum</name>
    <dbReference type="NCBI Taxonomy" id="2364126"/>
    <lineage>
        <taxon>Eukaryota</taxon>
        <taxon>Sar</taxon>
        <taxon>Alveolata</taxon>
        <taxon>Dinophyceae</taxon>
        <taxon>Prorocentrales</taxon>
        <taxon>Prorocentraceae</taxon>
        <taxon>Prorocentrum</taxon>
    </lineage>
</organism>
<dbReference type="SUPFAM" id="SSF103473">
    <property type="entry name" value="MFS general substrate transporter"/>
    <property type="match status" value="1"/>
</dbReference>
<keyword evidence="1" id="KW-0812">Transmembrane</keyword>
<protein>
    <recommendedName>
        <fullName evidence="4">Major facilitator superfamily (MFS) profile domain-containing protein</fullName>
    </recommendedName>
</protein>
<name>A0ABN9RIR7_9DINO</name>